<dbReference type="SMART" id="SM00065">
    <property type="entry name" value="GAF"/>
    <property type="match status" value="1"/>
</dbReference>
<evidence type="ECO:0000256" key="1">
    <source>
        <dbReference type="ARBA" id="ARBA00022679"/>
    </source>
</evidence>
<evidence type="ECO:0000259" key="5">
    <source>
        <dbReference type="PROSITE" id="PS50921"/>
    </source>
</evidence>
<keyword evidence="1" id="KW-0808">Transferase</keyword>
<dbReference type="EMBL" id="BAAAMN010000003">
    <property type="protein sequence ID" value="GAA2025247.1"/>
    <property type="molecule type" value="Genomic_DNA"/>
</dbReference>
<dbReference type="InterPro" id="IPR005561">
    <property type="entry name" value="ANTAR"/>
</dbReference>
<accession>A0ABP5FEX4</accession>
<evidence type="ECO:0000256" key="4">
    <source>
        <dbReference type="ARBA" id="ARBA00023163"/>
    </source>
</evidence>
<dbReference type="Proteomes" id="UP001501461">
    <property type="component" value="Unassembled WGS sequence"/>
</dbReference>
<comment type="caution">
    <text evidence="6">The sequence shown here is derived from an EMBL/GenBank/DDBJ whole genome shotgun (WGS) entry which is preliminary data.</text>
</comment>
<feature type="domain" description="ANTAR" evidence="5">
    <location>
        <begin position="168"/>
        <end position="229"/>
    </location>
</feature>
<gene>
    <name evidence="6" type="ORF">GCM10009720_01250</name>
</gene>
<evidence type="ECO:0000256" key="3">
    <source>
        <dbReference type="ARBA" id="ARBA00023015"/>
    </source>
</evidence>
<proteinExistence type="predicted"/>
<dbReference type="InterPro" id="IPR011006">
    <property type="entry name" value="CheY-like_superfamily"/>
</dbReference>
<organism evidence="6 7">
    <name type="scientific">Yaniella flava</name>
    <dbReference type="NCBI Taxonomy" id="287930"/>
    <lineage>
        <taxon>Bacteria</taxon>
        <taxon>Bacillati</taxon>
        <taxon>Actinomycetota</taxon>
        <taxon>Actinomycetes</taxon>
        <taxon>Micrococcales</taxon>
        <taxon>Micrococcaceae</taxon>
        <taxon>Yaniella</taxon>
    </lineage>
</organism>
<dbReference type="InterPro" id="IPR003018">
    <property type="entry name" value="GAF"/>
</dbReference>
<dbReference type="PIRSF" id="PIRSF036625">
    <property type="entry name" value="GAF_ANTAR"/>
    <property type="match status" value="1"/>
</dbReference>
<dbReference type="Pfam" id="PF13185">
    <property type="entry name" value="GAF_2"/>
    <property type="match status" value="1"/>
</dbReference>
<dbReference type="InterPro" id="IPR029016">
    <property type="entry name" value="GAF-like_dom_sf"/>
</dbReference>
<evidence type="ECO:0000313" key="7">
    <source>
        <dbReference type="Proteomes" id="UP001501461"/>
    </source>
</evidence>
<dbReference type="Gene3D" id="3.30.450.40">
    <property type="match status" value="1"/>
</dbReference>
<dbReference type="SUPFAM" id="SSF52172">
    <property type="entry name" value="CheY-like"/>
    <property type="match status" value="1"/>
</dbReference>
<dbReference type="Pfam" id="PF03861">
    <property type="entry name" value="ANTAR"/>
    <property type="match status" value="1"/>
</dbReference>
<evidence type="ECO:0000313" key="6">
    <source>
        <dbReference type="EMBL" id="GAA2025247.1"/>
    </source>
</evidence>
<dbReference type="InterPro" id="IPR012074">
    <property type="entry name" value="GAF_ANTAR"/>
</dbReference>
<dbReference type="RefSeq" id="WP_343955625.1">
    <property type="nucleotide sequence ID" value="NZ_BAAAMN010000003.1"/>
</dbReference>
<evidence type="ECO:0000256" key="2">
    <source>
        <dbReference type="ARBA" id="ARBA00022777"/>
    </source>
</evidence>
<keyword evidence="4" id="KW-0804">Transcription</keyword>
<dbReference type="PROSITE" id="PS50921">
    <property type="entry name" value="ANTAR"/>
    <property type="match status" value="1"/>
</dbReference>
<protein>
    <submittedName>
        <fullName evidence="6">GAF and ANTAR domain-containing protein</fullName>
    </submittedName>
</protein>
<dbReference type="Gene3D" id="1.10.10.10">
    <property type="entry name" value="Winged helix-like DNA-binding domain superfamily/Winged helix DNA-binding domain"/>
    <property type="match status" value="1"/>
</dbReference>
<dbReference type="SMART" id="SM01012">
    <property type="entry name" value="ANTAR"/>
    <property type="match status" value="1"/>
</dbReference>
<dbReference type="SUPFAM" id="SSF55781">
    <property type="entry name" value="GAF domain-like"/>
    <property type="match status" value="1"/>
</dbReference>
<keyword evidence="3" id="KW-0805">Transcription regulation</keyword>
<dbReference type="InterPro" id="IPR036388">
    <property type="entry name" value="WH-like_DNA-bd_sf"/>
</dbReference>
<sequence>MDSTPANPSAAESLHSLLASNHEISEFLNELAKLAASQVIGGENALCGILLSRNKRTTVVGHSSQYAKQLDEIQAGFDEGPCLEAQATQMVLQVSDARHETRWPDYMATVRDSEIRSVLAVPLTLDDKATGALNFYAINTGTFDEESIAHAQRFASLASLAVTVALRIVISEEVAQDRQKAMESRTAIDIAVGVIMAQKACSQEEAFDILTEVSSHQNIKVRDLARNLVASIGKTQPTTVFEE</sequence>
<name>A0ABP5FEX4_9MICC</name>
<keyword evidence="7" id="KW-1185">Reference proteome</keyword>
<reference evidence="7" key="1">
    <citation type="journal article" date="2019" name="Int. J. Syst. Evol. Microbiol.">
        <title>The Global Catalogue of Microorganisms (GCM) 10K type strain sequencing project: providing services to taxonomists for standard genome sequencing and annotation.</title>
        <authorList>
            <consortium name="The Broad Institute Genomics Platform"/>
            <consortium name="The Broad Institute Genome Sequencing Center for Infectious Disease"/>
            <person name="Wu L."/>
            <person name="Ma J."/>
        </authorList>
    </citation>
    <scope>NUCLEOTIDE SEQUENCE [LARGE SCALE GENOMIC DNA]</scope>
    <source>
        <strain evidence="7">JCM 13595</strain>
    </source>
</reference>
<keyword evidence="2" id="KW-0418">Kinase</keyword>